<dbReference type="AlphaFoldDB" id="T1D6V1"/>
<protein>
    <submittedName>
        <fullName evidence="2">Diguanylate cyclase/phosphodiesterase</fullName>
    </submittedName>
</protein>
<dbReference type="InterPro" id="IPR029787">
    <property type="entry name" value="Nucleotide_cyclase"/>
</dbReference>
<dbReference type="InterPro" id="IPR052163">
    <property type="entry name" value="DGC-Regulatory_Protein"/>
</dbReference>
<dbReference type="SMART" id="SM00267">
    <property type="entry name" value="GGDEF"/>
    <property type="match status" value="1"/>
</dbReference>
<feature type="domain" description="GGDEF" evidence="1">
    <location>
        <begin position="64"/>
        <end position="170"/>
    </location>
</feature>
<accession>T1D6V1</accession>
<reference evidence="2" key="2">
    <citation type="journal article" date="2014" name="ISME J.">
        <title>Microbial stratification in low pH oxic and suboxic macroscopic growths along an acid mine drainage.</title>
        <authorList>
            <person name="Mendez-Garcia C."/>
            <person name="Mesa V."/>
            <person name="Sprenger R.R."/>
            <person name="Richter M."/>
            <person name="Diez M.S."/>
            <person name="Solano J."/>
            <person name="Bargiela R."/>
            <person name="Golyshina O.V."/>
            <person name="Manteca A."/>
            <person name="Ramos J.L."/>
            <person name="Gallego J.R."/>
            <person name="Llorente I."/>
            <person name="Martins Dos Santos V.A."/>
            <person name="Jensen O.N."/>
            <person name="Pelaez A.I."/>
            <person name="Sanchez J."/>
            <person name="Ferrer M."/>
        </authorList>
    </citation>
    <scope>NUCLEOTIDE SEQUENCE</scope>
</reference>
<proteinExistence type="predicted"/>
<dbReference type="SUPFAM" id="SSF55073">
    <property type="entry name" value="Nucleotide cyclase"/>
    <property type="match status" value="1"/>
</dbReference>
<sequence length="170" mass="19323">MFDPEALQSLRRIKTMIEDFFSRKAEFLSRIELSRRDPMTGLINRMAFGSIFSEVLSRTRQKGSLTAIVYVDIDGFKQINDNYGHEAGDQVLKVLGERLRHVLRTGDTAVRLGGDEFLLLLEGLSGLSEMDPFIERVSRTIEMPIFWKEVEFVVQASFGVTIFPKDSGDV</sequence>
<feature type="non-terminal residue" evidence="2">
    <location>
        <position position="170"/>
    </location>
</feature>
<dbReference type="PROSITE" id="PS50887">
    <property type="entry name" value="GGDEF"/>
    <property type="match status" value="1"/>
</dbReference>
<comment type="caution">
    <text evidence="2">The sequence shown here is derived from an EMBL/GenBank/DDBJ whole genome shotgun (WGS) entry which is preliminary data.</text>
</comment>
<dbReference type="EMBL" id="AUZX01002277">
    <property type="protein sequence ID" value="EQD77154.1"/>
    <property type="molecule type" value="Genomic_DNA"/>
</dbReference>
<gene>
    <name evidence="2" type="ORF">B1A_03096</name>
</gene>
<dbReference type="NCBIfam" id="TIGR00254">
    <property type="entry name" value="GGDEF"/>
    <property type="match status" value="1"/>
</dbReference>
<dbReference type="InterPro" id="IPR000160">
    <property type="entry name" value="GGDEF_dom"/>
</dbReference>
<reference evidence="2" key="1">
    <citation type="submission" date="2013-08" db="EMBL/GenBank/DDBJ databases">
        <authorList>
            <person name="Mendez C."/>
            <person name="Richter M."/>
            <person name="Ferrer M."/>
            <person name="Sanchez J."/>
        </authorList>
    </citation>
    <scope>NUCLEOTIDE SEQUENCE</scope>
</reference>
<organism evidence="2">
    <name type="scientific">mine drainage metagenome</name>
    <dbReference type="NCBI Taxonomy" id="410659"/>
    <lineage>
        <taxon>unclassified sequences</taxon>
        <taxon>metagenomes</taxon>
        <taxon>ecological metagenomes</taxon>
    </lineage>
</organism>
<name>T1D6V1_9ZZZZ</name>
<dbReference type="PANTHER" id="PTHR46663">
    <property type="entry name" value="DIGUANYLATE CYCLASE DGCT-RELATED"/>
    <property type="match status" value="1"/>
</dbReference>
<dbReference type="Gene3D" id="3.30.70.270">
    <property type="match status" value="1"/>
</dbReference>
<evidence type="ECO:0000313" key="2">
    <source>
        <dbReference type="EMBL" id="EQD77154.1"/>
    </source>
</evidence>
<evidence type="ECO:0000259" key="1">
    <source>
        <dbReference type="PROSITE" id="PS50887"/>
    </source>
</evidence>
<dbReference type="CDD" id="cd01949">
    <property type="entry name" value="GGDEF"/>
    <property type="match status" value="1"/>
</dbReference>
<dbReference type="Pfam" id="PF00990">
    <property type="entry name" value="GGDEF"/>
    <property type="match status" value="1"/>
</dbReference>
<dbReference type="InterPro" id="IPR043128">
    <property type="entry name" value="Rev_trsase/Diguanyl_cyclase"/>
</dbReference>
<dbReference type="PANTHER" id="PTHR46663:SF3">
    <property type="entry name" value="SLL0267 PROTEIN"/>
    <property type="match status" value="1"/>
</dbReference>